<dbReference type="InterPro" id="IPR036412">
    <property type="entry name" value="HAD-like_sf"/>
</dbReference>
<name>X1KV20_9ZZZZ</name>
<accession>X1KV20</accession>
<dbReference type="Gene3D" id="3.30.980.20">
    <property type="entry name" value="Putative mannosyl-3-phosphoglycerate phosphatase, domain 2"/>
    <property type="match status" value="1"/>
</dbReference>
<evidence type="ECO:0000256" key="3">
    <source>
        <dbReference type="ARBA" id="ARBA00022842"/>
    </source>
</evidence>
<protein>
    <recommendedName>
        <fullName evidence="5">Mannosyl-3-phosphoglycerate phosphatase</fullName>
    </recommendedName>
</protein>
<dbReference type="EMBL" id="BARV01001545">
    <property type="protein sequence ID" value="GAH97460.1"/>
    <property type="molecule type" value="Genomic_DNA"/>
</dbReference>
<dbReference type="InterPro" id="IPR023214">
    <property type="entry name" value="HAD_sf"/>
</dbReference>
<evidence type="ECO:0008006" key="5">
    <source>
        <dbReference type="Google" id="ProtNLM"/>
    </source>
</evidence>
<dbReference type="NCBIfam" id="TIGR02461">
    <property type="entry name" value="osmo_MPG_phos"/>
    <property type="match status" value="1"/>
</dbReference>
<sequence>MKRVIFTDLDGTLLDPITYSYHQAMDAVKLLRRKEIPLIFCSAKTRAEQEVYRRELGINDPFIVENGGAIFIPENYFSSTFEHPKITPGYIVIELGTPYEQIREALKRIETETGPTIKGFGDMSVEEVAEDSGLSLEFATLAKQREYDETFKLKGDKIRQNLTLNKIKEAGLSYTHGGRYYAAMKGNDKGKATRILTRLFRQEFGGVETIGIGDSENDLPMLAAVDIPVLVQKPNKLWEEIDLANVRKVPGIGPEGWKRVIADLIEG</sequence>
<keyword evidence="2" id="KW-0378">Hydrolase</keyword>
<evidence type="ECO:0000256" key="2">
    <source>
        <dbReference type="ARBA" id="ARBA00022801"/>
    </source>
</evidence>
<dbReference type="NCBIfam" id="TIGR01484">
    <property type="entry name" value="HAD-SF-IIB"/>
    <property type="match status" value="1"/>
</dbReference>
<dbReference type="SFLD" id="SFLDG01142">
    <property type="entry name" value="C2.B.2:_Mannosyl-3-phosphoglyc"/>
    <property type="match status" value="1"/>
</dbReference>
<dbReference type="GO" id="GO:0000287">
    <property type="term" value="F:magnesium ion binding"/>
    <property type="evidence" value="ECO:0007669"/>
    <property type="project" value="TreeGrafter"/>
</dbReference>
<dbReference type="GO" id="GO:0005829">
    <property type="term" value="C:cytosol"/>
    <property type="evidence" value="ECO:0007669"/>
    <property type="project" value="TreeGrafter"/>
</dbReference>
<dbReference type="SUPFAM" id="SSF56784">
    <property type="entry name" value="HAD-like"/>
    <property type="match status" value="1"/>
</dbReference>
<dbReference type="Gene3D" id="3.40.50.1000">
    <property type="entry name" value="HAD superfamily/HAD-like"/>
    <property type="match status" value="1"/>
</dbReference>
<dbReference type="NCBIfam" id="TIGR01486">
    <property type="entry name" value="HAD-SF-IIB-MPGP"/>
    <property type="match status" value="1"/>
</dbReference>
<proteinExistence type="predicted"/>
<keyword evidence="1" id="KW-0479">Metal-binding</keyword>
<organism evidence="4">
    <name type="scientific">marine sediment metagenome</name>
    <dbReference type="NCBI Taxonomy" id="412755"/>
    <lineage>
        <taxon>unclassified sequences</taxon>
        <taxon>metagenomes</taxon>
        <taxon>ecological metagenomes</taxon>
    </lineage>
</organism>
<dbReference type="GO" id="GO:0050531">
    <property type="term" value="F:mannosyl-3-phosphoglycerate phosphatase activity"/>
    <property type="evidence" value="ECO:0007669"/>
    <property type="project" value="InterPro"/>
</dbReference>
<reference evidence="4" key="1">
    <citation type="journal article" date="2014" name="Front. Microbiol.">
        <title>High frequency of phylogenetically diverse reductive dehalogenase-homologous genes in deep subseafloor sedimentary metagenomes.</title>
        <authorList>
            <person name="Kawai M."/>
            <person name="Futagami T."/>
            <person name="Toyoda A."/>
            <person name="Takaki Y."/>
            <person name="Nishi S."/>
            <person name="Hori S."/>
            <person name="Arai W."/>
            <person name="Tsubouchi T."/>
            <person name="Morono Y."/>
            <person name="Uchiyama I."/>
            <person name="Ito T."/>
            <person name="Fujiyama A."/>
            <person name="Inagaki F."/>
            <person name="Takami H."/>
        </authorList>
    </citation>
    <scope>NUCLEOTIDE SEQUENCE</scope>
    <source>
        <strain evidence="4">Expedition CK06-06</strain>
    </source>
</reference>
<dbReference type="SFLD" id="SFLDS00003">
    <property type="entry name" value="Haloacid_Dehalogenase"/>
    <property type="match status" value="1"/>
</dbReference>
<dbReference type="CDD" id="cd07507">
    <property type="entry name" value="HAD_Pase"/>
    <property type="match status" value="1"/>
</dbReference>
<dbReference type="SFLD" id="SFLDG01140">
    <property type="entry name" value="C2.B:_Phosphomannomutase_and_P"/>
    <property type="match status" value="1"/>
</dbReference>
<evidence type="ECO:0000313" key="4">
    <source>
        <dbReference type="EMBL" id="GAH97460.1"/>
    </source>
</evidence>
<keyword evidence="3" id="KW-0460">Magnesium</keyword>
<dbReference type="InterPro" id="IPR006379">
    <property type="entry name" value="HAD-SF_hydro_IIB"/>
</dbReference>
<comment type="caution">
    <text evidence="4">The sequence shown here is derived from an EMBL/GenBank/DDBJ whole genome shotgun (WGS) entry which is preliminary data.</text>
</comment>
<dbReference type="PANTHER" id="PTHR10000">
    <property type="entry name" value="PHOSPHOSERINE PHOSPHATASE"/>
    <property type="match status" value="1"/>
</dbReference>
<gene>
    <name evidence="4" type="ORF">S06H3_04411</name>
</gene>
<dbReference type="GO" id="GO:0051479">
    <property type="term" value="P:mannosylglycerate biosynthetic process"/>
    <property type="evidence" value="ECO:0007669"/>
    <property type="project" value="InterPro"/>
</dbReference>
<dbReference type="Pfam" id="PF08282">
    <property type="entry name" value="Hydrolase_3"/>
    <property type="match status" value="2"/>
</dbReference>
<evidence type="ECO:0000256" key="1">
    <source>
        <dbReference type="ARBA" id="ARBA00022723"/>
    </source>
</evidence>
<dbReference type="InterPro" id="IPR006381">
    <property type="entry name" value="HAD-SF-IIB-MPGP"/>
</dbReference>
<dbReference type="AlphaFoldDB" id="X1KV20"/>
<dbReference type="PANTHER" id="PTHR10000:SF8">
    <property type="entry name" value="HAD SUPERFAMILY HYDROLASE-LIKE, TYPE 3"/>
    <property type="match status" value="1"/>
</dbReference>
<dbReference type="InterPro" id="IPR033980">
    <property type="entry name" value="MPG_Pase_thermophiles"/>
</dbReference>